<proteinExistence type="predicted"/>
<accession>A0A3G8H9V0</accession>
<dbReference type="Proteomes" id="UP000270411">
    <property type="component" value="Plasmid unnamed2"/>
</dbReference>
<dbReference type="KEGG" id="cpau:EHF44_26785"/>
<geneLocation type="plasmid" evidence="1">
    <name>unnamed2</name>
</geneLocation>
<dbReference type="OrthoDB" id="8961958at2"/>
<dbReference type="RefSeq" id="WP_124686818.1">
    <property type="nucleotide sequence ID" value="NZ_CP033971.1"/>
</dbReference>
<dbReference type="AlphaFoldDB" id="A0A3G8H9V0"/>
<organism evidence="1 2">
    <name type="scientific">Cupriavidus pauculus</name>
    <dbReference type="NCBI Taxonomy" id="82633"/>
    <lineage>
        <taxon>Bacteria</taxon>
        <taxon>Pseudomonadati</taxon>
        <taxon>Pseudomonadota</taxon>
        <taxon>Betaproteobacteria</taxon>
        <taxon>Burkholderiales</taxon>
        <taxon>Burkholderiaceae</taxon>
        <taxon>Cupriavidus</taxon>
    </lineage>
</organism>
<reference evidence="2" key="1">
    <citation type="submission" date="2018-11" db="EMBL/GenBank/DDBJ databases">
        <title>FDA dAtabase for Regulatory Grade micrObial Sequences (FDA-ARGOS): Supporting development and validation of Infectious Disease Dx tests.</title>
        <authorList>
            <person name="Goldberg B."/>
            <person name="Campos J."/>
            <person name="Tallon L."/>
            <person name="Sadzewicz L."/>
            <person name="Zhao X."/>
            <person name="Vavikolanu K."/>
            <person name="Mehta A."/>
            <person name="Aluvathingal J."/>
            <person name="Nadendla S."/>
            <person name="Geyer C."/>
            <person name="Nandy P."/>
            <person name="Yan Y."/>
            <person name="Sichtig H."/>
        </authorList>
    </citation>
    <scope>NUCLEOTIDE SEQUENCE [LARGE SCALE GENOMIC DNA]</scope>
    <source>
        <strain evidence="2">FDAARGOS_614</strain>
        <plasmid evidence="2">unnamed2</plasmid>
    </source>
</reference>
<name>A0A3G8H9V0_9BURK</name>
<sequence>MYNALVEAFRAAQEASAEAFARVSMLATQAGAEAVVGVPLHVDHAGEYRRFLRRLVASLIERASNEFGIAGAPVSIDETRIPVNGHPNIWEAIRAGETPDLDRYWRVLTHRYEHRGRALAYRQVAQTLAAALELDAPNAVRRFATVVRLRLNASSEPSAVRPSKRRVMADAHAKVRAALLALAAFAQDAGEPALAGCLRQFDHGEPFAPQQRRTFPGLDVVQFNEYWELRFALPLGERLLAFISQHLSEPASEPVSA</sequence>
<dbReference type="EMBL" id="CP033971">
    <property type="protein sequence ID" value="AZG17089.1"/>
    <property type="molecule type" value="Genomic_DNA"/>
</dbReference>
<gene>
    <name evidence="1" type="ORF">EHF44_26785</name>
</gene>
<evidence type="ECO:0000313" key="2">
    <source>
        <dbReference type="Proteomes" id="UP000270411"/>
    </source>
</evidence>
<evidence type="ECO:0000313" key="1">
    <source>
        <dbReference type="EMBL" id="AZG17089.1"/>
    </source>
</evidence>
<protein>
    <submittedName>
        <fullName evidence="1">Uncharacterized protein</fullName>
    </submittedName>
</protein>
<keyword evidence="1" id="KW-0614">Plasmid</keyword>